<gene>
    <name evidence="1" type="ORF">NCTC11166_03367</name>
</gene>
<name>A0A2X1BNF5_BREVE</name>
<dbReference type="EMBL" id="UAQP01000017">
    <property type="protein sequence ID" value="SPU57658.1"/>
    <property type="molecule type" value="Genomic_DNA"/>
</dbReference>
<protein>
    <submittedName>
        <fullName evidence="1">Uncharacterized protein</fullName>
    </submittedName>
</protein>
<evidence type="ECO:0000313" key="2">
    <source>
        <dbReference type="Proteomes" id="UP000251186"/>
    </source>
</evidence>
<reference evidence="1 2" key="1">
    <citation type="submission" date="2018-06" db="EMBL/GenBank/DDBJ databases">
        <authorList>
            <consortium name="Pathogen Informatics"/>
            <person name="Doyle S."/>
        </authorList>
    </citation>
    <scope>NUCLEOTIDE SEQUENCE [LARGE SCALE GENOMIC DNA]</scope>
    <source>
        <strain evidence="1 2">NCTC11166</strain>
    </source>
</reference>
<dbReference type="Proteomes" id="UP000251186">
    <property type="component" value="Unassembled WGS sequence"/>
</dbReference>
<organism evidence="1 2">
    <name type="scientific">Brevundimonas vesicularis</name>
    <name type="common">Pseudomonas vesicularis</name>
    <dbReference type="NCBI Taxonomy" id="41276"/>
    <lineage>
        <taxon>Bacteria</taxon>
        <taxon>Pseudomonadati</taxon>
        <taxon>Pseudomonadota</taxon>
        <taxon>Alphaproteobacteria</taxon>
        <taxon>Caulobacterales</taxon>
        <taxon>Caulobacteraceae</taxon>
        <taxon>Brevundimonas</taxon>
    </lineage>
</organism>
<sequence>MGIAADVVIALACVESQRTLPVAEVVVIGCAVERNRLCQQFFRTHAAVGELEELDLIVLAGKERLQLDLVIGTAVQNHIRAAPADADVLEADVAEDDGVAVACGVVIIINHILTVALGEGVSIVAEIALQPIIARPAFKGVFSRAAIKRIVAVAAKENIIAIPTA</sequence>
<accession>A0A2X1BNF5</accession>
<dbReference type="AlphaFoldDB" id="A0A2X1BNF5"/>
<evidence type="ECO:0000313" key="1">
    <source>
        <dbReference type="EMBL" id="SPU57658.1"/>
    </source>
</evidence>
<proteinExistence type="predicted"/>